<keyword evidence="2" id="KW-1185">Reference proteome</keyword>
<comment type="caution">
    <text evidence="1">The sequence shown here is derived from an EMBL/GenBank/DDBJ whole genome shotgun (WGS) entry which is preliminary data.</text>
</comment>
<sequence length="62" mass="7260">MTRACRSGTPRYAKDRYGSILGVDLMEYIGHIMNNFHEEPKDWITLVQTVERLHSLLIWIAI</sequence>
<dbReference type="Proteomes" id="UP000652761">
    <property type="component" value="Unassembled WGS sequence"/>
</dbReference>
<proteinExistence type="predicted"/>
<dbReference type="EMBL" id="NMUH01000544">
    <property type="protein sequence ID" value="MQL81054.1"/>
    <property type="molecule type" value="Genomic_DNA"/>
</dbReference>
<dbReference type="AlphaFoldDB" id="A0A843UGD5"/>
<organism evidence="1 2">
    <name type="scientific">Colocasia esculenta</name>
    <name type="common">Wild taro</name>
    <name type="synonym">Arum esculentum</name>
    <dbReference type="NCBI Taxonomy" id="4460"/>
    <lineage>
        <taxon>Eukaryota</taxon>
        <taxon>Viridiplantae</taxon>
        <taxon>Streptophyta</taxon>
        <taxon>Embryophyta</taxon>
        <taxon>Tracheophyta</taxon>
        <taxon>Spermatophyta</taxon>
        <taxon>Magnoliopsida</taxon>
        <taxon>Liliopsida</taxon>
        <taxon>Araceae</taxon>
        <taxon>Aroideae</taxon>
        <taxon>Colocasieae</taxon>
        <taxon>Colocasia</taxon>
    </lineage>
</organism>
<name>A0A843UGD5_COLES</name>
<reference evidence="1" key="1">
    <citation type="submission" date="2017-07" db="EMBL/GenBank/DDBJ databases">
        <title>Taro Niue Genome Assembly and Annotation.</title>
        <authorList>
            <person name="Atibalentja N."/>
            <person name="Keating K."/>
            <person name="Fields C.J."/>
        </authorList>
    </citation>
    <scope>NUCLEOTIDE SEQUENCE</scope>
    <source>
        <strain evidence="1">Niue_2</strain>
        <tissue evidence="1">Leaf</tissue>
    </source>
</reference>
<protein>
    <submittedName>
        <fullName evidence="1">Uncharacterized protein</fullName>
    </submittedName>
</protein>
<accession>A0A843UGD5</accession>
<evidence type="ECO:0000313" key="1">
    <source>
        <dbReference type="EMBL" id="MQL81054.1"/>
    </source>
</evidence>
<evidence type="ECO:0000313" key="2">
    <source>
        <dbReference type="Proteomes" id="UP000652761"/>
    </source>
</evidence>
<gene>
    <name evidence="1" type="ORF">Taro_013510</name>
</gene>